<dbReference type="AlphaFoldDB" id="A0A5J4PC83"/>
<dbReference type="EMBL" id="SNRY01009822">
    <property type="protein sequence ID" value="KAA6306550.1"/>
    <property type="molecule type" value="Genomic_DNA"/>
</dbReference>
<accession>A0A5J4PC83</accession>
<comment type="caution">
    <text evidence="1">The sequence shown here is derived from an EMBL/GenBank/DDBJ whole genome shotgun (WGS) entry which is preliminary data.</text>
</comment>
<proteinExistence type="predicted"/>
<reference evidence="1" key="1">
    <citation type="submission" date="2019-03" db="EMBL/GenBank/DDBJ databases">
        <title>Single cell metagenomics reveals metabolic interactions within the superorganism composed of flagellate Streblomastix strix and complex community of Bacteroidetes bacteria on its surface.</title>
        <authorList>
            <person name="Treitli S.C."/>
            <person name="Kolisko M."/>
            <person name="Husnik F."/>
            <person name="Keeling P."/>
            <person name="Hampl V."/>
        </authorList>
    </citation>
    <scope>NUCLEOTIDE SEQUENCE</scope>
    <source>
        <strain evidence="1">STM</strain>
    </source>
</reference>
<dbReference type="GO" id="GO:0016787">
    <property type="term" value="F:hydrolase activity"/>
    <property type="evidence" value="ECO:0007669"/>
    <property type="project" value="UniProtKB-KW"/>
</dbReference>
<keyword evidence="1" id="KW-0378">Hydrolase</keyword>
<protein>
    <submittedName>
        <fullName evidence="1">GTPase Obg</fullName>
        <ecNumber evidence="1">3.6.5.-</ecNumber>
    </submittedName>
</protein>
<evidence type="ECO:0000313" key="1">
    <source>
        <dbReference type="EMBL" id="KAA6306550.1"/>
    </source>
</evidence>
<feature type="non-terminal residue" evidence="1">
    <location>
        <position position="1"/>
    </location>
</feature>
<dbReference type="EC" id="3.6.5.-" evidence="1"/>
<name>A0A5J4PC83_9ZZZZ</name>
<gene>
    <name evidence="1" type="ORF">EZS27_041789</name>
</gene>
<sequence length="59" mass="6922">PYVFISSITDFGISTLKDILWEKLNKENNMIHTVVHHPKNIDRLQEEDIDDKNLEGEEV</sequence>
<organism evidence="1">
    <name type="scientific">termite gut metagenome</name>
    <dbReference type="NCBI Taxonomy" id="433724"/>
    <lineage>
        <taxon>unclassified sequences</taxon>
        <taxon>metagenomes</taxon>
        <taxon>organismal metagenomes</taxon>
    </lineage>
</organism>